<gene>
    <name evidence="1" type="ORF">B2K_16250</name>
</gene>
<dbReference type="OrthoDB" id="2616749at2"/>
<dbReference type="Proteomes" id="UP000007392">
    <property type="component" value="Chromosome"/>
</dbReference>
<organism evidence="1 2">
    <name type="scientific">Paenibacillus mucilaginosus K02</name>
    <dbReference type="NCBI Taxonomy" id="997761"/>
    <lineage>
        <taxon>Bacteria</taxon>
        <taxon>Bacillati</taxon>
        <taxon>Bacillota</taxon>
        <taxon>Bacilli</taxon>
        <taxon>Bacillales</taxon>
        <taxon>Paenibacillaceae</taxon>
        <taxon>Paenibacillus</taxon>
    </lineage>
</organism>
<reference evidence="1 2" key="1">
    <citation type="submission" date="2013-06" db="EMBL/GenBank/DDBJ databases">
        <title>Complete genome sequence of Paenibacillus mucilaginosus K02.</title>
        <authorList>
            <person name="Xiao B."/>
            <person name="Sun L."/>
            <person name="Xiao L."/>
            <person name="Lian B."/>
        </authorList>
    </citation>
    <scope>NUCLEOTIDE SEQUENCE [LARGE SCALE GENOMIC DNA]</scope>
    <source>
        <strain evidence="1 2">K02</strain>
    </source>
</reference>
<proteinExistence type="predicted"/>
<dbReference type="AlphaFoldDB" id="I0BIQ7"/>
<dbReference type="KEGG" id="pmw:B2K_16250"/>
<sequence length="125" mass="14684">MSILFKMEELFPKASKADIVRTKAYLSQYKEKKRRVVMFEQNPPQTDELKEVHSNLIKFTSLLERAVAQIIHDDVRKVVEYRFLKGNSRAATILRFESWECCDKTIDRKINEGIESVANTLLYLE</sequence>
<dbReference type="EMBL" id="CP003422">
    <property type="protein sequence ID" value="AFH62254.1"/>
    <property type="molecule type" value="Genomic_DNA"/>
</dbReference>
<evidence type="ECO:0000313" key="2">
    <source>
        <dbReference type="Proteomes" id="UP000007392"/>
    </source>
</evidence>
<accession>I0BIQ7</accession>
<evidence type="ECO:0000313" key="1">
    <source>
        <dbReference type="EMBL" id="AFH62254.1"/>
    </source>
</evidence>
<evidence type="ECO:0008006" key="3">
    <source>
        <dbReference type="Google" id="ProtNLM"/>
    </source>
</evidence>
<name>I0BIQ7_9BACL</name>
<dbReference type="HOGENOM" id="CLU_162000_0_0_9"/>
<protein>
    <recommendedName>
        <fullName evidence="3">ArpU family transcriptional regulator</fullName>
    </recommendedName>
</protein>